<name>A0A6A6MP87_HEVBR</name>
<evidence type="ECO:0000313" key="3">
    <source>
        <dbReference type="EMBL" id="KAF2314208.1"/>
    </source>
</evidence>
<dbReference type="InterPro" id="IPR005162">
    <property type="entry name" value="Retrotrans_gag_dom"/>
</dbReference>
<dbReference type="EMBL" id="JAAGAX010000005">
    <property type="protein sequence ID" value="KAF2314208.1"/>
    <property type="molecule type" value="Genomic_DNA"/>
</dbReference>
<feature type="domain" description="Retrotransposon gag" evidence="2">
    <location>
        <begin position="108"/>
        <end position="174"/>
    </location>
</feature>
<dbReference type="Pfam" id="PF03732">
    <property type="entry name" value="Retrotrans_gag"/>
    <property type="match status" value="1"/>
</dbReference>
<dbReference type="Proteomes" id="UP000467840">
    <property type="component" value="Chromosome 15"/>
</dbReference>
<evidence type="ECO:0000256" key="1">
    <source>
        <dbReference type="SAM" id="MobiDB-lite"/>
    </source>
</evidence>
<evidence type="ECO:0000313" key="4">
    <source>
        <dbReference type="Proteomes" id="UP000467840"/>
    </source>
</evidence>
<feature type="region of interest" description="Disordered" evidence="1">
    <location>
        <begin position="206"/>
        <end position="249"/>
    </location>
</feature>
<accession>A0A6A6MP87</accession>
<sequence length="281" mass="32759">METLRHSHTEEITNIREENQILREEQNRMVTRMKELFEELVLVKRAIARSGVPSTPKVPSTILMRMDVLKPSPYGGARNANEIGNFLWSLEQYFRAIGVMEDSERINYAPLFLVDIALVWWRCRQVDVQKGTCTMTAWGDFKRELKRQFYPNNATDEAHARLCRLTQKGSIRDYNWVRLEIEQRGAQDLTTAISIAESLVEFQRIEKSKPQPQEEVSGGETHVDKERSSRFGKPKERNFHSTKEDRRGERSVLKCFICDRPQKERDCPRKAALAAMVEEKE</sequence>
<gene>
    <name evidence="3" type="ORF">GH714_024087</name>
</gene>
<protein>
    <recommendedName>
        <fullName evidence="2">Retrotransposon gag domain-containing protein</fullName>
    </recommendedName>
</protein>
<feature type="compositionally biased region" description="Basic and acidic residues" evidence="1">
    <location>
        <begin position="221"/>
        <end position="249"/>
    </location>
</feature>
<evidence type="ECO:0000259" key="2">
    <source>
        <dbReference type="Pfam" id="PF03732"/>
    </source>
</evidence>
<proteinExistence type="predicted"/>
<reference evidence="3 4" key="1">
    <citation type="journal article" date="2020" name="Mol. Plant">
        <title>The Chromosome-Based Rubber Tree Genome Provides New Insights into Spurge Genome Evolution and Rubber Biosynthesis.</title>
        <authorList>
            <person name="Liu J."/>
            <person name="Shi C."/>
            <person name="Shi C.C."/>
            <person name="Li W."/>
            <person name="Zhang Q.J."/>
            <person name="Zhang Y."/>
            <person name="Li K."/>
            <person name="Lu H.F."/>
            <person name="Shi C."/>
            <person name="Zhu S.T."/>
            <person name="Xiao Z.Y."/>
            <person name="Nan H."/>
            <person name="Yue Y."/>
            <person name="Zhu X.G."/>
            <person name="Wu Y."/>
            <person name="Hong X.N."/>
            <person name="Fan G.Y."/>
            <person name="Tong Y."/>
            <person name="Zhang D."/>
            <person name="Mao C.L."/>
            <person name="Liu Y.L."/>
            <person name="Hao S.J."/>
            <person name="Liu W.Q."/>
            <person name="Lv M.Q."/>
            <person name="Zhang H.B."/>
            <person name="Liu Y."/>
            <person name="Hu-Tang G.R."/>
            <person name="Wang J.P."/>
            <person name="Wang J.H."/>
            <person name="Sun Y.H."/>
            <person name="Ni S.B."/>
            <person name="Chen W.B."/>
            <person name="Zhang X.C."/>
            <person name="Jiao Y.N."/>
            <person name="Eichler E.E."/>
            <person name="Li G.H."/>
            <person name="Liu X."/>
            <person name="Gao L.Z."/>
        </authorList>
    </citation>
    <scope>NUCLEOTIDE SEQUENCE [LARGE SCALE GENOMIC DNA]</scope>
    <source>
        <strain evidence="4">cv. GT1</strain>
        <tissue evidence="3">Leaf</tissue>
    </source>
</reference>
<keyword evidence="4" id="KW-1185">Reference proteome</keyword>
<organism evidence="3 4">
    <name type="scientific">Hevea brasiliensis</name>
    <name type="common">Para rubber tree</name>
    <name type="synonym">Siphonia brasiliensis</name>
    <dbReference type="NCBI Taxonomy" id="3981"/>
    <lineage>
        <taxon>Eukaryota</taxon>
        <taxon>Viridiplantae</taxon>
        <taxon>Streptophyta</taxon>
        <taxon>Embryophyta</taxon>
        <taxon>Tracheophyta</taxon>
        <taxon>Spermatophyta</taxon>
        <taxon>Magnoliopsida</taxon>
        <taxon>eudicotyledons</taxon>
        <taxon>Gunneridae</taxon>
        <taxon>Pentapetalae</taxon>
        <taxon>rosids</taxon>
        <taxon>fabids</taxon>
        <taxon>Malpighiales</taxon>
        <taxon>Euphorbiaceae</taxon>
        <taxon>Crotonoideae</taxon>
        <taxon>Micrandreae</taxon>
        <taxon>Hevea</taxon>
    </lineage>
</organism>
<dbReference type="AlphaFoldDB" id="A0A6A6MP87"/>
<comment type="caution">
    <text evidence="3">The sequence shown here is derived from an EMBL/GenBank/DDBJ whole genome shotgun (WGS) entry which is preliminary data.</text>
</comment>